<proteinExistence type="predicted"/>
<feature type="compositionally biased region" description="Pro residues" evidence="2">
    <location>
        <begin position="1403"/>
        <end position="1412"/>
    </location>
</feature>
<evidence type="ECO:0000256" key="3">
    <source>
        <dbReference type="SAM" id="Phobius"/>
    </source>
</evidence>
<keyword evidence="3" id="KW-1133">Transmembrane helix</keyword>
<evidence type="ECO:0000259" key="4">
    <source>
        <dbReference type="Pfam" id="PF01464"/>
    </source>
</evidence>
<dbReference type="Gene3D" id="1.10.530.10">
    <property type="match status" value="1"/>
</dbReference>
<sequence>MLTEELTYLLNNLDTRNINELNADIINAGTINANLVKLKSDLAANGFIQIDGSGMKINDGTKDTFKADINGQVTMTGAKVQSKDGGYPRVEMNPEQNMFAAYSAANNFLTIQALSGQAQSPQMVISSPFANLFMYISGLAGYLGMTGADMMISSDKDVVLQGKNITLSPDGVSNYVKVSFDQVKDNYSNTTLYQQLLGKANTADAGYNLVFDNTTRNLKMYNKSGGLLAQSLTILAGGILIGVTLSYSPQIYGAGVKLLGSKVTKTLEVKLDNKSIGEAAVINGTSYLPVRSMANALDVEVSSVDSKEVNLSSPEEPVQPVVDPDPTTPDPTTPDTTTPDNTGGSETPVINDNDEAISKLNQQIEEVKRSIQSSETALSLKKQQLDDAKKVVESGSTSFQNVVNNLQKEYDTSVTVIDQLKKQLADLQTQLAELQKSETMAQYTSAGLGNGGANYNDADAVLKKKIAQNTVKLQSDPTFNQNEVSRTLQVIQNRQSQGLDTSAQQKYLTQNLGYKAPAATTATTPTATVAGTAAAPTNANMSNYTSLMDQMKAIANQQPAQFSYDPNNDPAYQAALQRARSNIDAGNSQAQAEMNRRGILNSTITSDRMGEIAANEMGNVETTVLPQLMQQAYQQYLNNQQLQQQQFANLGSMAQMYQGEDQRGIDNNFNEANLTGNYLPADAKPIVSQILQLKQQAETKGISAADRAQLSARADGLRAQLAAMGVDPSAYASNVTSGSIAANPGMRTLAGQQLDLQNRQANMDAANVVSNLTGRVVTPQSDWTGLYRQANDPNAPLTMSAQQQQFNQNYQTQQFAYQKARDAISDAQWRATFDENVRQFGLNTAMEKLAQENEQAYKQATLGIANDENARAWLAMGNDTSAPAANYNGMTAPQVISALTNLFAVTDKTTETTRIPNDAATKEKIYEAVAAYQLPAGMDDQVMASMGLSQKDIADLDKKHGAAQDAKSNPKNYTTAASAVSKAISSLGLDQSWLTPTLELVARESSFNPNAKNSKSTARGLFQFLDSTRKNYGGNSVNWNDPYQQAVAGLKYIKDRYGGEKMATRLEQFTEEQRKKAQQIREQALNGTLVKQQPQATSNVSKRAQIVNQYVMSRQEESPTGKPVSELKKTLPPALTATNPVTSSTLMKAINGDTDAIKTYQQYTGVNVGPKYGPPAPTQYQINKAKNASLPAPIRAVSNSLNYLVEGNPYGRFLDRPFHDIAESLGLAQNIKPTTGNKIADKTADILSIPLSAAVPIAPGVAGANLTTGPLAIAEGAAATRAGQAATNALAKGIGKAGVSPQLSSRIAREVLVGTGAGAIGNAEYSALSGKTSLSDIGKAAGEGALLGGVIGGAAPAIGAGIRSVRNRFAAPTVTPERVITPPLRPTVEPEPIRPTVRETPEPVTPSGPPITDPLNIADEDIPNFMRASARRNQTAATAEAMPETVLPEQAAADSADAMKQDWFTDLFGNQGVGIAAGGGSAKRINEGPLTTADQIVKSPLKNDLKGVLDSAKARARAVYQDYVDRLSPLKKINDDTYEAAMDSSRANNLANTIIRDKFVTPEGEVVGEGLNGIFKKVARGQDKAFVDYLTLRHAETRVGRGERVYAENLGMTPQKIRGRIEMFDKRYPGFKDIAAEWDAFNDNVLRYLGVNEGLLSKEAYAAMREKNPFYSPMRRQFSKSEKPGRNYLKKTTSSSFSGQKAPLKEVSPTGSVRDIVDPRRSITEAVGAWTNAAMRNRVMQNMVEAIRKDPEGFKGIAEIVKKPKDKTDLNKLLTEGGIDDFAEALDDDFKNLFKTTRVDQDNIVRAMVKGQPVYIQVHDPEVVKTLIGMGPQASNVLIDALTAFSNATKRGATGVFAPVFAVKGATMDLVQSAIQAKNPPKQAAYTVYAILSGIGDRLRIPGLKNMAEEYRRAGGEFSAAIKGDRKLKTNILDMTRYPILSPQGVAKGVTKAVAAPFKALEAIGDIAENAPRMAAFKLEMNRLGGERTPQNVRQAMSQAREITTNFSRKGAKSREWEALIPYNNAAIQGTYRIMKGFKEHPLKTAAAIGTLAVLPKLSEYLRFADDPDYQNLPARERYRFLIVNKNDDGTFTKIPMEPAYNSIGELTIEALRRFKDNDPSGFKGAADALANAWLPPAATGLLQGATQGSGPFGSLAGVANSTIFAPVSAVISNKSFTGAPIVSTEVSDRSPKNQYDEKTSAVAKQLGETIGMSPMQIDYIIRSYGGDPARLLLPLTSDVGQGNVRNTLLKNFIVDPQYTTTLTEDFYKAKDKLNQAYHDYTEVNEPLPSWYNEDLRKALNSTAKGSVSKQLSNLRDQKKAINADKSLSSKEKTQQLRDIQEQINNIYIDINSILSQNGIID</sequence>
<evidence type="ECO:0000259" key="5">
    <source>
        <dbReference type="Pfam" id="PF18857"/>
    </source>
</evidence>
<dbReference type="Proteomes" id="UP000053815">
    <property type="component" value="Unassembled WGS sequence"/>
</dbReference>
<gene>
    <name evidence="6" type="ORF">MAM1_0453c10584</name>
</gene>
<feature type="domain" description="Large polyvalent protein associated" evidence="5">
    <location>
        <begin position="2067"/>
        <end position="2243"/>
    </location>
</feature>
<dbReference type="Pfam" id="PF18857">
    <property type="entry name" value="LPD38"/>
    <property type="match status" value="1"/>
</dbReference>
<dbReference type="Pfam" id="PF01464">
    <property type="entry name" value="SLT"/>
    <property type="match status" value="1"/>
</dbReference>
<feature type="compositionally biased region" description="Polar residues" evidence="2">
    <location>
        <begin position="1690"/>
        <end position="1699"/>
    </location>
</feature>
<feature type="transmembrane region" description="Helical" evidence="3">
    <location>
        <begin position="226"/>
        <end position="247"/>
    </location>
</feature>
<accession>A0A0C9N4M4</accession>
<dbReference type="InterPro" id="IPR008258">
    <property type="entry name" value="Transglycosylase_SLT_dom_1"/>
</dbReference>
<keyword evidence="3" id="KW-0472">Membrane</keyword>
<evidence type="ECO:0000313" key="7">
    <source>
        <dbReference type="Proteomes" id="UP000053815"/>
    </source>
</evidence>
<feature type="region of interest" description="Disordered" evidence="2">
    <location>
        <begin position="1676"/>
        <end position="1712"/>
    </location>
</feature>
<keyword evidence="3" id="KW-0812">Transmembrane</keyword>
<feature type="coiled-coil region" evidence="1">
    <location>
        <begin position="403"/>
        <end position="437"/>
    </location>
</feature>
<evidence type="ECO:0000256" key="1">
    <source>
        <dbReference type="SAM" id="Coils"/>
    </source>
</evidence>
<keyword evidence="7" id="KW-1185">Reference proteome</keyword>
<organism evidence="6">
    <name type="scientific">Mucor ambiguus</name>
    <dbReference type="NCBI Taxonomy" id="91626"/>
    <lineage>
        <taxon>Eukaryota</taxon>
        <taxon>Fungi</taxon>
        <taxon>Fungi incertae sedis</taxon>
        <taxon>Mucoromycota</taxon>
        <taxon>Mucoromycotina</taxon>
        <taxon>Mucoromycetes</taxon>
        <taxon>Mucorales</taxon>
        <taxon>Mucorineae</taxon>
        <taxon>Mucoraceae</taxon>
        <taxon>Mucor</taxon>
    </lineage>
</organism>
<dbReference type="InterPro" id="IPR023346">
    <property type="entry name" value="Lysozyme-like_dom_sf"/>
</dbReference>
<evidence type="ECO:0000313" key="6">
    <source>
        <dbReference type="EMBL" id="GAN11032.1"/>
    </source>
</evidence>
<dbReference type="SUPFAM" id="SSF53955">
    <property type="entry name" value="Lysozyme-like"/>
    <property type="match status" value="1"/>
</dbReference>
<keyword evidence="1" id="KW-0175">Coiled coil</keyword>
<dbReference type="EMBL" id="DF836742">
    <property type="protein sequence ID" value="GAN11032.1"/>
    <property type="molecule type" value="Genomic_DNA"/>
</dbReference>
<feature type="domain" description="Transglycosylase SLT" evidence="4">
    <location>
        <begin position="999"/>
        <end position="1058"/>
    </location>
</feature>
<dbReference type="Gene3D" id="1.10.287.1490">
    <property type="match status" value="1"/>
</dbReference>
<feature type="region of interest" description="Disordered" evidence="2">
    <location>
        <begin position="1380"/>
        <end position="1417"/>
    </location>
</feature>
<feature type="region of interest" description="Disordered" evidence="2">
    <location>
        <begin position="306"/>
        <end position="351"/>
    </location>
</feature>
<evidence type="ECO:0000256" key="2">
    <source>
        <dbReference type="SAM" id="MobiDB-lite"/>
    </source>
</evidence>
<dbReference type="InterPro" id="IPR040561">
    <property type="entry name" value="LPD38"/>
</dbReference>
<name>A0A0C9N4M4_9FUNG</name>
<protein>
    <submittedName>
        <fullName evidence="6">Uncharacterized protein</fullName>
    </submittedName>
</protein>
<feature type="compositionally biased region" description="Polar residues" evidence="2">
    <location>
        <begin position="341"/>
        <end position="350"/>
    </location>
</feature>
<reference evidence="6" key="1">
    <citation type="submission" date="2014-09" db="EMBL/GenBank/DDBJ databases">
        <title>Draft genome sequence of an oleaginous Mucoromycotina fungus Mucor ambiguus NBRC6742.</title>
        <authorList>
            <person name="Takeda I."/>
            <person name="Yamane N."/>
            <person name="Morita T."/>
            <person name="Tamano K."/>
            <person name="Machida M."/>
            <person name="Baker S."/>
            <person name="Koike H."/>
        </authorList>
    </citation>
    <scope>NUCLEOTIDE SEQUENCE</scope>
    <source>
        <strain evidence="6">NBRC 6742</strain>
    </source>
</reference>